<comment type="similarity">
    <text evidence="5">Belongs to the HAD-like hydrolase superfamily. Cof family.</text>
</comment>
<dbReference type="NCBIfam" id="TIGR01484">
    <property type="entry name" value="HAD-SF-IIB"/>
    <property type="match status" value="1"/>
</dbReference>
<proteinExistence type="inferred from homology"/>
<keyword evidence="9" id="KW-1185">Reference proteome</keyword>
<protein>
    <recommendedName>
        <fullName evidence="10">Cof subfamily of IIB subfamily of haloacid dehalogenase superfamily/HAD-superfamily hydrolase, subfamily IIB</fullName>
    </recommendedName>
</protein>
<evidence type="ECO:0000256" key="4">
    <source>
        <dbReference type="ARBA" id="ARBA00022842"/>
    </source>
</evidence>
<keyword evidence="2" id="KW-0479">Metal-binding</keyword>
<keyword evidence="3" id="KW-0378">Hydrolase</keyword>
<evidence type="ECO:0000256" key="3">
    <source>
        <dbReference type="ARBA" id="ARBA00022801"/>
    </source>
</evidence>
<dbReference type="SFLD" id="SFLDG01140">
    <property type="entry name" value="C2.B:_Phosphomannomutase_and_P"/>
    <property type="match status" value="1"/>
</dbReference>
<dbReference type="STRING" id="44933.SAMN05660971_04173"/>
<evidence type="ECO:0000256" key="5">
    <source>
        <dbReference type="ARBA" id="ARBA00034778"/>
    </source>
</evidence>
<dbReference type="PANTHER" id="PTHR47267">
    <property type="match status" value="1"/>
</dbReference>
<name>A0A1M7MEF9_9GAMM</name>
<dbReference type="NCBIfam" id="TIGR00099">
    <property type="entry name" value="Cof-subfamily"/>
    <property type="match status" value="1"/>
</dbReference>
<dbReference type="InterPro" id="IPR006379">
    <property type="entry name" value="HAD-SF_hydro_IIB"/>
</dbReference>
<dbReference type="PANTHER" id="PTHR47267:SF4">
    <property type="entry name" value="PYRIDOXAL PHOSPHATE PHOSPHATASE YIGL"/>
    <property type="match status" value="1"/>
</dbReference>
<dbReference type="GO" id="GO:0016791">
    <property type="term" value="F:phosphatase activity"/>
    <property type="evidence" value="ECO:0007669"/>
    <property type="project" value="UniProtKB-ARBA"/>
</dbReference>
<sequence length="267" mass="28857">MVPHLIVSDLDGTLLGADHDLAELTVATLRELAAQGHQVALASGRHHLDMLPFRDRLGIDAHIISSNGAWTLGPQGQRLRSHYLATELAQALIRLPRAAEVRLNLYRDDAWLIDEAAPGLLDLHDATGFEYRVEAVESMLPEGIGKALYIGAPHQLAEIEEAARQMAADQLHITYSMVNSLEIMAGGVNKGSAVQALLDDLQIPATRCLAFGDNLNDLEMLAMAGEAHVMANAHPDLGPQLSAARVIGHHAEAAVARHLRERFGLDV</sequence>
<dbReference type="Proteomes" id="UP000184123">
    <property type="component" value="Unassembled WGS sequence"/>
</dbReference>
<dbReference type="GO" id="GO:0000287">
    <property type="term" value="F:magnesium ion binding"/>
    <property type="evidence" value="ECO:0007669"/>
    <property type="project" value="UniProtKB-ARBA"/>
</dbReference>
<dbReference type="Gene3D" id="3.40.50.1000">
    <property type="entry name" value="HAD superfamily/HAD-like"/>
    <property type="match status" value="1"/>
</dbReference>
<accession>A0A1M7MEF9</accession>
<keyword evidence="4" id="KW-0460">Magnesium</keyword>
<organism evidence="7 8">
    <name type="scientific">Halomonas cupida</name>
    <dbReference type="NCBI Taxonomy" id="44933"/>
    <lineage>
        <taxon>Bacteria</taxon>
        <taxon>Pseudomonadati</taxon>
        <taxon>Pseudomonadota</taxon>
        <taxon>Gammaproteobacteria</taxon>
        <taxon>Oceanospirillales</taxon>
        <taxon>Halomonadaceae</taxon>
        <taxon>Halomonas</taxon>
    </lineage>
</organism>
<dbReference type="Proteomes" id="UP000321726">
    <property type="component" value="Unassembled WGS sequence"/>
</dbReference>
<comment type="cofactor">
    <cofactor evidence="1">
        <name>Mg(2+)</name>
        <dbReference type="ChEBI" id="CHEBI:18420"/>
    </cofactor>
</comment>
<dbReference type="CDD" id="cd07516">
    <property type="entry name" value="HAD_Pase"/>
    <property type="match status" value="1"/>
</dbReference>
<dbReference type="OrthoDB" id="5498330at2"/>
<dbReference type="InterPro" id="IPR000150">
    <property type="entry name" value="Cof"/>
</dbReference>
<dbReference type="Pfam" id="PF08282">
    <property type="entry name" value="Hydrolase_3"/>
    <property type="match status" value="1"/>
</dbReference>
<dbReference type="EMBL" id="BJXU01000163">
    <property type="protein sequence ID" value="GEN25770.1"/>
    <property type="molecule type" value="Genomic_DNA"/>
</dbReference>
<evidence type="ECO:0000313" key="6">
    <source>
        <dbReference type="EMBL" id="GEN25770.1"/>
    </source>
</evidence>
<dbReference type="InterPro" id="IPR023214">
    <property type="entry name" value="HAD_sf"/>
</dbReference>
<gene>
    <name evidence="6" type="ORF">HCU01_37190</name>
    <name evidence="7" type="ORF">SAMN05660971_04173</name>
</gene>
<dbReference type="RefSeq" id="WP_073437149.1">
    <property type="nucleotide sequence ID" value="NZ_BJXU01000163.1"/>
</dbReference>
<evidence type="ECO:0000256" key="1">
    <source>
        <dbReference type="ARBA" id="ARBA00001946"/>
    </source>
</evidence>
<dbReference type="SFLD" id="SFLDS00003">
    <property type="entry name" value="Haloacid_Dehalogenase"/>
    <property type="match status" value="1"/>
</dbReference>
<dbReference type="EMBL" id="FRCA01000017">
    <property type="protein sequence ID" value="SHM89161.1"/>
    <property type="molecule type" value="Genomic_DNA"/>
</dbReference>
<evidence type="ECO:0000313" key="8">
    <source>
        <dbReference type="Proteomes" id="UP000184123"/>
    </source>
</evidence>
<evidence type="ECO:0000313" key="7">
    <source>
        <dbReference type="EMBL" id="SHM89161.1"/>
    </source>
</evidence>
<dbReference type="InterPro" id="IPR036412">
    <property type="entry name" value="HAD-like_sf"/>
</dbReference>
<evidence type="ECO:0000313" key="9">
    <source>
        <dbReference type="Proteomes" id="UP000321726"/>
    </source>
</evidence>
<dbReference type="Gene3D" id="3.30.1240.10">
    <property type="match status" value="1"/>
</dbReference>
<reference evidence="7 8" key="1">
    <citation type="submission" date="2016-11" db="EMBL/GenBank/DDBJ databases">
        <authorList>
            <person name="Jaros S."/>
            <person name="Januszkiewicz K."/>
            <person name="Wedrychowicz H."/>
        </authorList>
    </citation>
    <scope>NUCLEOTIDE SEQUENCE [LARGE SCALE GENOMIC DNA]</scope>
    <source>
        <strain evidence="7 8">DSM 4740</strain>
    </source>
</reference>
<evidence type="ECO:0008006" key="10">
    <source>
        <dbReference type="Google" id="ProtNLM"/>
    </source>
</evidence>
<evidence type="ECO:0000256" key="2">
    <source>
        <dbReference type="ARBA" id="ARBA00022723"/>
    </source>
</evidence>
<reference evidence="6 9" key="2">
    <citation type="submission" date="2019-07" db="EMBL/GenBank/DDBJ databases">
        <title>Whole genome shotgun sequence of Halomonas cupida NBRC 102219.</title>
        <authorList>
            <person name="Hosoyama A."/>
            <person name="Uohara A."/>
            <person name="Ohji S."/>
            <person name="Ichikawa N."/>
        </authorList>
    </citation>
    <scope>NUCLEOTIDE SEQUENCE [LARGE SCALE GENOMIC DNA]</scope>
    <source>
        <strain evidence="6 9">NBRC 102219</strain>
    </source>
</reference>
<dbReference type="SUPFAM" id="SSF56784">
    <property type="entry name" value="HAD-like"/>
    <property type="match status" value="1"/>
</dbReference>
<dbReference type="AlphaFoldDB" id="A0A1M7MEF9"/>